<dbReference type="Proteomes" id="UP001216674">
    <property type="component" value="Unassembled WGS sequence"/>
</dbReference>
<comment type="caution">
    <text evidence="3">The sequence shown here is derived from an EMBL/GenBank/DDBJ whole genome shotgun (WGS) entry which is preliminary data.</text>
</comment>
<keyword evidence="4" id="KW-1185">Reference proteome</keyword>
<feature type="domain" description="SbsA Ig-like" evidence="2">
    <location>
        <begin position="17"/>
        <end position="83"/>
    </location>
</feature>
<protein>
    <recommendedName>
        <fullName evidence="2">SbsA Ig-like domain-containing protein</fullName>
    </recommendedName>
</protein>
<dbReference type="EMBL" id="JARJLM010000255">
    <property type="protein sequence ID" value="MDF3834167.1"/>
    <property type="molecule type" value="Genomic_DNA"/>
</dbReference>
<dbReference type="Pfam" id="PF13205">
    <property type="entry name" value="Big_5"/>
    <property type="match status" value="1"/>
</dbReference>
<keyword evidence="1" id="KW-0732">Signal</keyword>
<dbReference type="InterPro" id="IPR032812">
    <property type="entry name" value="SbsA_Ig"/>
</dbReference>
<evidence type="ECO:0000313" key="4">
    <source>
        <dbReference type="Proteomes" id="UP001216674"/>
    </source>
</evidence>
<evidence type="ECO:0000256" key="1">
    <source>
        <dbReference type="ARBA" id="ARBA00022729"/>
    </source>
</evidence>
<evidence type="ECO:0000313" key="3">
    <source>
        <dbReference type="EMBL" id="MDF3834167.1"/>
    </source>
</evidence>
<accession>A0ABT6ANL1</accession>
<reference evidence="3 4" key="1">
    <citation type="submission" date="2023-03" db="EMBL/GenBank/DDBJ databases">
        <title>Draft assemblies of triclosan tolerant bacteria isolated from returned activated sludge.</title>
        <authorList>
            <person name="Van Hamelsveld S."/>
        </authorList>
    </citation>
    <scope>NUCLEOTIDE SEQUENCE [LARGE SCALE GENOMIC DNA]</scope>
    <source>
        <strain evidence="3 4">GW210010_S58</strain>
    </source>
</reference>
<dbReference type="RefSeq" id="WP_276265305.1">
    <property type="nucleotide sequence ID" value="NZ_JARJLM010000255.1"/>
</dbReference>
<name>A0ABT6ANL1_9BURK</name>
<organism evidence="3 4">
    <name type="scientific">Cupriavidus basilensis</name>
    <dbReference type="NCBI Taxonomy" id="68895"/>
    <lineage>
        <taxon>Bacteria</taxon>
        <taxon>Pseudomonadati</taxon>
        <taxon>Pseudomonadota</taxon>
        <taxon>Betaproteobacteria</taxon>
        <taxon>Burkholderiales</taxon>
        <taxon>Burkholderiaceae</taxon>
        <taxon>Cupriavidus</taxon>
    </lineage>
</organism>
<evidence type="ECO:0000259" key="2">
    <source>
        <dbReference type="Pfam" id="PF13205"/>
    </source>
</evidence>
<sequence length="84" mass="8748">MIIASVRVNQTLTVSEFSLTPAGGTAALKAILLTSATDPNKMLSSNVVALIPDAPLAAKTTYTAKLVGTNNGQPINKTWSFTTQ</sequence>
<gene>
    <name evidence="3" type="ORF">P3W85_14550</name>
</gene>
<proteinExistence type="predicted"/>